<dbReference type="InterPro" id="IPR003489">
    <property type="entry name" value="RHF/RaiA"/>
</dbReference>
<dbReference type="GO" id="GO:0045900">
    <property type="term" value="P:negative regulation of translational elongation"/>
    <property type="evidence" value="ECO:0007669"/>
    <property type="project" value="TreeGrafter"/>
</dbReference>
<dbReference type="GO" id="GO:0043024">
    <property type="term" value="F:ribosomal small subunit binding"/>
    <property type="evidence" value="ECO:0007669"/>
    <property type="project" value="TreeGrafter"/>
</dbReference>
<gene>
    <name evidence="2" type="ORF">UR91_C0009G0009</name>
</gene>
<dbReference type="CDD" id="cd00552">
    <property type="entry name" value="RaiA"/>
    <property type="match status" value="1"/>
</dbReference>
<dbReference type="AlphaFoldDB" id="A0A0G0FNF9"/>
<dbReference type="EMBL" id="LBQZ01000009">
    <property type="protein sequence ID" value="KKP88995.1"/>
    <property type="molecule type" value="Genomic_DNA"/>
</dbReference>
<dbReference type="PANTHER" id="PTHR33231:SF1">
    <property type="entry name" value="30S RIBOSOMAL PROTEIN"/>
    <property type="match status" value="1"/>
</dbReference>
<dbReference type="SUPFAM" id="SSF69754">
    <property type="entry name" value="Ribosome binding protein Y (YfiA homologue)"/>
    <property type="match status" value="1"/>
</dbReference>
<sequence length="133" mass="15111">MQINLQGKNMELTEPIKEYVLKRVTNLGKLLSGIEEKGGKVMVNFEVGKSTNHHKGGDVFHTDCLIKIDGKDFYGSADKEDLYEAIDAIKDSLYNELNKNKDRSQTLLYRGARSIKKMMKGLSRRNPFTAKKD</sequence>
<reference evidence="2 3" key="1">
    <citation type="journal article" date="2015" name="Nature">
        <title>rRNA introns, odd ribosomes, and small enigmatic genomes across a large radiation of phyla.</title>
        <authorList>
            <person name="Brown C.T."/>
            <person name="Hug L.A."/>
            <person name="Thomas B.C."/>
            <person name="Sharon I."/>
            <person name="Castelle C.J."/>
            <person name="Singh A."/>
            <person name="Wilkins M.J."/>
            <person name="Williams K.H."/>
            <person name="Banfield J.F."/>
        </authorList>
    </citation>
    <scope>NUCLEOTIDE SEQUENCE [LARGE SCALE GENOMIC DNA]</scope>
</reference>
<dbReference type="InterPro" id="IPR036567">
    <property type="entry name" value="RHF-like"/>
</dbReference>
<keyword evidence="1" id="KW-0810">Translation regulation</keyword>
<dbReference type="Proteomes" id="UP000034798">
    <property type="component" value="Unassembled WGS sequence"/>
</dbReference>
<name>A0A0G0FNF9_9BACT</name>
<evidence type="ECO:0000256" key="1">
    <source>
        <dbReference type="ARBA" id="ARBA00022845"/>
    </source>
</evidence>
<organism evidence="2 3">
    <name type="scientific">Candidatus Nomurabacteria bacterium GW2011_GWC2_35_8</name>
    <dbReference type="NCBI Taxonomy" id="1618752"/>
    <lineage>
        <taxon>Bacteria</taxon>
        <taxon>Candidatus Nomuraibacteriota</taxon>
    </lineage>
</organism>
<dbReference type="PANTHER" id="PTHR33231">
    <property type="entry name" value="30S RIBOSOMAL PROTEIN"/>
    <property type="match status" value="1"/>
</dbReference>
<dbReference type="Pfam" id="PF02482">
    <property type="entry name" value="Ribosomal_S30AE"/>
    <property type="match status" value="1"/>
</dbReference>
<proteinExistence type="predicted"/>
<dbReference type="InterPro" id="IPR050574">
    <property type="entry name" value="HPF/YfiA_ribosome-assoc"/>
</dbReference>
<comment type="caution">
    <text evidence="2">The sequence shown here is derived from an EMBL/GenBank/DDBJ whole genome shotgun (WGS) entry which is preliminary data.</text>
</comment>
<evidence type="ECO:0000313" key="2">
    <source>
        <dbReference type="EMBL" id="KKP88995.1"/>
    </source>
</evidence>
<dbReference type="NCBIfam" id="TIGR00741">
    <property type="entry name" value="yfiA"/>
    <property type="match status" value="1"/>
</dbReference>
<accession>A0A0G0FNF9</accession>
<protein>
    <submittedName>
        <fullName evidence="2">Sigma-54 modulation protein</fullName>
    </submittedName>
</protein>
<dbReference type="Gene3D" id="3.30.160.100">
    <property type="entry name" value="Ribosome hibernation promotion factor-like"/>
    <property type="match status" value="1"/>
</dbReference>
<evidence type="ECO:0000313" key="3">
    <source>
        <dbReference type="Proteomes" id="UP000034798"/>
    </source>
</evidence>
<dbReference type="GO" id="GO:0022627">
    <property type="term" value="C:cytosolic small ribosomal subunit"/>
    <property type="evidence" value="ECO:0007669"/>
    <property type="project" value="TreeGrafter"/>
</dbReference>